<keyword evidence="2" id="KW-1185">Reference proteome</keyword>
<dbReference type="EMBL" id="JACHFD010000006">
    <property type="protein sequence ID" value="MBB5351256.1"/>
    <property type="molecule type" value="Genomic_DNA"/>
</dbReference>
<protein>
    <submittedName>
        <fullName evidence="1">Uncharacterized protein YyaL (SSP411 family)</fullName>
    </submittedName>
</protein>
<accession>A0A840V2I3</accession>
<dbReference type="PANTHER" id="PTHR47791:SF4">
    <property type="entry name" value="(PUTATIVE SECRETED PROTEIN)-RELATED"/>
    <property type="match status" value="1"/>
</dbReference>
<gene>
    <name evidence="1" type="ORF">HNR46_001492</name>
</gene>
<organism evidence="1 2">
    <name type="scientific">Haloferula luteola</name>
    <dbReference type="NCBI Taxonomy" id="595692"/>
    <lineage>
        <taxon>Bacteria</taxon>
        <taxon>Pseudomonadati</taxon>
        <taxon>Verrucomicrobiota</taxon>
        <taxon>Verrucomicrobiia</taxon>
        <taxon>Verrucomicrobiales</taxon>
        <taxon>Verrucomicrobiaceae</taxon>
        <taxon>Haloferula</taxon>
    </lineage>
</organism>
<dbReference type="Gene3D" id="1.50.10.20">
    <property type="match status" value="1"/>
</dbReference>
<dbReference type="Proteomes" id="UP000557717">
    <property type="component" value="Unassembled WGS sequence"/>
</dbReference>
<evidence type="ECO:0000313" key="2">
    <source>
        <dbReference type="Proteomes" id="UP000557717"/>
    </source>
</evidence>
<dbReference type="RefSeq" id="WP_184017272.1">
    <property type="nucleotide sequence ID" value="NZ_JACHFD010000006.1"/>
</dbReference>
<dbReference type="Pfam" id="PF03663">
    <property type="entry name" value="Glyco_hydro_76"/>
    <property type="match status" value="1"/>
</dbReference>
<dbReference type="InterPro" id="IPR053169">
    <property type="entry name" value="MUG_Protein"/>
</dbReference>
<dbReference type="InterPro" id="IPR005198">
    <property type="entry name" value="Glyco_hydro_76"/>
</dbReference>
<name>A0A840V2I3_9BACT</name>
<dbReference type="AlphaFoldDB" id="A0A840V2I3"/>
<comment type="caution">
    <text evidence="1">The sequence shown here is derived from an EMBL/GenBank/DDBJ whole genome shotgun (WGS) entry which is preliminary data.</text>
</comment>
<reference evidence="1 2" key="1">
    <citation type="submission" date="2020-08" db="EMBL/GenBank/DDBJ databases">
        <title>Genomic Encyclopedia of Type Strains, Phase IV (KMG-IV): sequencing the most valuable type-strain genomes for metagenomic binning, comparative biology and taxonomic classification.</title>
        <authorList>
            <person name="Goeker M."/>
        </authorList>
    </citation>
    <scope>NUCLEOTIDE SEQUENCE [LARGE SCALE GENOMIC DNA]</scope>
    <source>
        <strain evidence="1 2">YC6886</strain>
    </source>
</reference>
<evidence type="ECO:0000313" key="1">
    <source>
        <dbReference type="EMBL" id="MBB5351256.1"/>
    </source>
</evidence>
<proteinExistence type="predicted"/>
<dbReference type="GO" id="GO:0005975">
    <property type="term" value="P:carbohydrate metabolic process"/>
    <property type="evidence" value="ECO:0007669"/>
    <property type="project" value="InterPro"/>
</dbReference>
<dbReference type="InterPro" id="IPR008928">
    <property type="entry name" value="6-hairpin_glycosidase_sf"/>
</dbReference>
<sequence>MRANRWGILVGVAAMWPAMVWSAVKGITGDLHQKRAGEVTHYLEENFRDRKTGYYSDKPGETQPATVWGCGIMFSALAGGARHDDAYEREMRKYFKVLDHYWDEGVKIPGYEPLPTGGGGNDKYYDDNAWMVLTFLEAYDITGDKRYLKRAEETQEFVLSGWDDQLGGGIWWHEGHKGGSKNTCANAPAALGCYRLAQYSDPEKAKEWVEWGNRITAWTVKQFQGDDLLFEDAVVVATGEENRGKLTYNTALMIRNFIALYGITGEHAYWNEARRTADAAQSMIQGNGAYRDKWRWSHLQVEADIEIYRLTGKKRYLKRAIETADHHYEEWKEKPSGEMIDVASLARELWLLADLETSAGRAFWERVDRWKKVK</sequence>
<dbReference type="SUPFAM" id="SSF48208">
    <property type="entry name" value="Six-hairpin glycosidases"/>
    <property type="match status" value="1"/>
</dbReference>
<dbReference type="PANTHER" id="PTHR47791">
    <property type="entry name" value="MEIOTICALLY UP-REGULATED GENE 191 PROTEIN"/>
    <property type="match status" value="1"/>
</dbReference>